<evidence type="ECO:0000259" key="2">
    <source>
        <dbReference type="PROSITE" id="PS50175"/>
    </source>
</evidence>
<evidence type="ECO:0000256" key="1">
    <source>
        <dbReference type="ARBA" id="ARBA00022801"/>
    </source>
</evidence>
<sequence>METVEESLIIVPVLLNKSSCDALFDSGASSSFITASKLTNISNGEWSADRKVIRLGNGSTFDSLGRAKLLMTVNGVTKSVAFVVTDKLAHEVMIGLDIIGLFGLELCKDLKVYMNGRMVADNQEAESLSIVRVDENETQLKNLLADFKVLFDGIGKNDRCGHQIVLTSEKVVRHKQQDIPIHWQ</sequence>
<feature type="non-terminal residue" evidence="3">
    <location>
        <position position="184"/>
    </location>
</feature>
<gene>
    <name evidence="3" type="ORF">BLA29_008096</name>
</gene>
<keyword evidence="1" id="KW-0378">Hydrolase</keyword>
<dbReference type="GO" id="GO:0006508">
    <property type="term" value="P:proteolysis"/>
    <property type="evidence" value="ECO:0007669"/>
    <property type="project" value="InterPro"/>
</dbReference>
<protein>
    <recommendedName>
        <fullName evidence="2">Peptidase A2 domain-containing protein</fullName>
    </recommendedName>
</protein>
<dbReference type="EMBL" id="MUJZ01043173">
    <property type="protein sequence ID" value="OTF75186.1"/>
    <property type="molecule type" value="Genomic_DNA"/>
</dbReference>
<dbReference type="PROSITE" id="PS50175">
    <property type="entry name" value="ASP_PROT_RETROV"/>
    <property type="match status" value="1"/>
</dbReference>
<evidence type="ECO:0000313" key="3">
    <source>
        <dbReference type="EMBL" id="OTF75186.1"/>
    </source>
</evidence>
<dbReference type="Proteomes" id="UP000194236">
    <property type="component" value="Unassembled WGS sequence"/>
</dbReference>
<dbReference type="PROSITE" id="PS00141">
    <property type="entry name" value="ASP_PROTEASE"/>
    <property type="match status" value="1"/>
</dbReference>
<dbReference type="AlphaFoldDB" id="A0A1Y3B6H0"/>
<keyword evidence="4" id="KW-1185">Reference proteome</keyword>
<dbReference type="InterPro" id="IPR001969">
    <property type="entry name" value="Aspartic_peptidase_AS"/>
</dbReference>
<organism evidence="3 4">
    <name type="scientific">Euroglyphus maynei</name>
    <name type="common">Mayne's house dust mite</name>
    <dbReference type="NCBI Taxonomy" id="6958"/>
    <lineage>
        <taxon>Eukaryota</taxon>
        <taxon>Metazoa</taxon>
        <taxon>Ecdysozoa</taxon>
        <taxon>Arthropoda</taxon>
        <taxon>Chelicerata</taxon>
        <taxon>Arachnida</taxon>
        <taxon>Acari</taxon>
        <taxon>Acariformes</taxon>
        <taxon>Sarcoptiformes</taxon>
        <taxon>Astigmata</taxon>
        <taxon>Psoroptidia</taxon>
        <taxon>Analgoidea</taxon>
        <taxon>Pyroglyphidae</taxon>
        <taxon>Pyroglyphinae</taxon>
        <taxon>Euroglyphus</taxon>
    </lineage>
</organism>
<dbReference type="Gene3D" id="2.40.70.10">
    <property type="entry name" value="Acid Proteases"/>
    <property type="match status" value="1"/>
</dbReference>
<evidence type="ECO:0000313" key="4">
    <source>
        <dbReference type="Proteomes" id="UP000194236"/>
    </source>
</evidence>
<dbReference type="GO" id="GO:0004190">
    <property type="term" value="F:aspartic-type endopeptidase activity"/>
    <property type="evidence" value="ECO:0007669"/>
    <property type="project" value="InterPro"/>
</dbReference>
<dbReference type="CDD" id="cd00303">
    <property type="entry name" value="retropepsin_like"/>
    <property type="match status" value="1"/>
</dbReference>
<proteinExistence type="predicted"/>
<accession>A0A1Y3B6H0</accession>
<dbReference type="SUPFAM" id="SSF50630">
    <property type="entry name" value="Acid proteases"/>
    <property type="match status" value="1"/>
</dbReference>
<feature type="domain" description="Peptidase A2" evidence="2">
    <location>
        <begin position="20"/>
        <end position="98"/>
    </location>
</feature>
<dbReference type="InterPro" id="IPR021109">
    <property type="entry name" value="Peptidase_aspartic_dom_sf"/>
</dbReference>
<reference evidence="3 4" key="1">
    <citation type="submission" date="2017-03" db="EMBL/GenBank/DDBJ databases">
        <title>Genome Survey of Euroglyphus maynei.</title>
        <authorList>
            <person name="Arlian L.G."/>
            <person name="Morgan M.S."/>
            <person name="Rider S.D."/>
        </authorList>
    </citation>
    <scope>NUCLEOTIDE SEQUENCE [LARGE SCALE GENOMIC DNA]</scope>
    <source>
        <strain evidence="3">Arlian Lab</strain>
        <tissue evidence="3">Whole body</tissue>
    </source>
</reference>
<comment type="caution">
    <text evidence="3">The sequence shown here is derived from an EMBL/GenBank/DDBJ whole genome shotgun (WGS) entry which is preliminary data.</text>
</comment>
<name>A0A1Y3B6H0_EURMA</name>
<dbReference type="InterPro" id="IPR001995">
    <property type="entry name" value="Peptidase_A2_cat"/>
</dbReference>
<dbReference type="Pfam" id="PF13650">
    <property type="entry name" value="Asp_protease_2"/>
    <property type="match status" value="1"/>
</dbReference>